<dbReference type="AlphaFoldDB" id="A0A537K4F4"/>
<keyword evidence="2" id="KW-0812">Transmembrane</keyword>
<gene>
    <name evidence="3" type="ORF">E6H00_06385</name>
</gene>
<feature type="compositionally biased region" description="Low complexity" evidence="1">
    <location>
        <begin position="253"/>
        <end position="263"/>
    </location>
</feature>
<evidence type="ECO:0000256" key="2">
    <source>
        <dbReference type="SAM" id="Phobius"/>
    </source>
</evidence>
<keyword evidence="2" id="KW-1133">Transmembrane helix</keyword>
<comment type="caution">
    <text evidence="3">The sequence shown here is derived from an EMBL/GenBank/DDBJ whole genome shotgun (WGS) entry which is preliminary data.</text>
</comment>
<dbReference type="EMBL" id="VBAK01000108">
    <property type="protein sequence ID" value="TMI90657.1"/>
    <property type="molecule type" value="Genomic_DNA"/>
</dbReference>
<evidence type="ECO:0000256" key="1">
    <source>
        <dbReference type="SAM" id="MobiDB-lite"/>
    </source>
</evidence>
<feature type="transmembrane region" description="Helical" evidence="2">
    <location>
        <begin position="55"/>
        <end position="76"/>
    </location>
</feature>
<accession>A0A537K4F4</accession>
<reference evidence="3 4" key="1">
    <citation type="journal article" date="2019" name="Nat. Microbiol.">
        <title>Mediterranean grassland soil C-N compound turnover is dependent on rainfall and depth, and is mediated by genomically divergent microorganisms.</title>
        <authorList>
            <person name="Diamond S."/>
            <person name="Andeer P.F."/>
            <person name="Li Z."/>
            <person name="Crits-Christoph A."/>
            <person name="Burstein D."/>
            <person name="Anantharaman K."/>
            <person name="Lane K.R."/>
            <person name="Thomas B.C."/>
            <person name="Pan C."/>
            <person name="Northen T.R."/>
            <person name="Banfield J.F."/>
        </authorList>
    </citation>
    <scope>NUCLEOTIDE SEQUENCE [LARGE SCALE GENOMIC DNA]</scope>
    <source>
        <strain evidence="3">NP_3</strain>
    </source>
</reference>
<proteinExistence type="predicted"/>
<organism evidence="3 4">
    <name type="scientific">Candidatus Segetimicrobium genomatis</name>
    <dbReference type="NCBI Taxonomy" id="2569760"/>
    <lineage>
        <taxon>Bacteria</taxon>
        <taxon>Bacillati</taxon>
        <taxon>Candidatus Sysuimicrobiota</taxon>
        <taxon>Candidatus Sysuimicrobiia</taxon>
        <taxon>Candidatus Sysuimicrobiales</taxon>
        <taxon>Candidatus Segetimicrobiaceae</taxon>
        <taxon>Candidatus Segetimicrobium</taxon>
    </lineage>
</organism>
<feature type="compositionally biased region" description="Low complexity" evidence="1">
    <location>
        <begin position="440"/>
        <end position="449"/>
    </location>
</feature>
<evidence type="ECO:0000313" key="4">
    <source>
        <dbReference type="Proteomes" id="UP000318509"/>
    </source>
</evidence>
<sequence>MTREAELLGRLLGRVQRRLAVDRALRWVARTAAVTAWSTLGWALATMAVPIRFPIRAVVAVEAAGLVAGLALLVRLRRPGMLAAARWTDRRLGLADRLSTAVELLAAAPAAAGPGGMARLQIADAAEVAQGIVPRAAAPVAVPKESWMIVACAVGLVLWAQFLQGWTIPGWPAARTAAVIHSEGRALVTIARQLDAAAQTRGLPEARRTAPQLRDLGRRFLGARISREEALGLLGEATRRLETAQNRIERRIAAAGSRGTSGARDARAPAIPAGPERFQQAIRELETLADALQSRSAPEAREDLSRRLSRLSESLDDMNAPASSRRSLEAARRDVELGRLPAGATALGDAAADLRSLERMLGDAQALGEAQRQVQTSADRIARGGPLGGSAATTEPSPAEPVTAPAAAGPNPVTPGAEAGAPPPPGPNQGSLPGEGRGPAPGAPTRRPGVTPIEKHLTGRQGEGPAAARDLLAPGRMGSPRIPAAPVPADVAHENDRALGQEPIPPAYLTMIRRYFETLGTAAP</sequence>
<feature type="region of interest" description="Disordered" evidence="1">
    <location>
        <begin position="252"/>
        <end position="273"/>
    </location>
</feature>
<dbReference type="Proteomes" id="UP000318509">
    <property type="component" value="Unassembled WGS sequence"/>
</dbReference>
<keyword evidence="2" id="KW-0472">Membrane</keyword>
<name>A0A537K4F4_9BACT</name>
<protein>
    <submittedName>
        <fullName evidence="3">Uncharacterized protein</fullName>
    </submittedName>
</protein>
<feature type="transmembrane region" description="Helical" evidence="2">
    <location>
        <begin position="27"/>
        <end position="49"/>
    </location>
</feature>
<feature type="region of interest" description="Disordered" evidence="1">
    <location>
        <begin position="368"/>
        <end position="465"/>
    </location>
</feature>
<evidence type="ECO:0000313" key="3">
    <source>
        <dbReference type="EMBL" id="TMI90657.1"/>
    </source>
</evidence>